<dbReference type="SUPFAM" id="SSF53901">
    <property type="entry name" value="Thiolase-like"/>
    <property type="match status" value="1"/>
</dbReference>
<dbReference type="CDD" id="cd05195">
    <property type="entry name" value="enoyl_red"/>
    <property type="match status" value="1"/>
</dbReference>
<dbReference type="Gene3D" id="3.10.129.110">
    <property type="entry name" value="Polyketide synthase dehydratase"/>
    <property type="match status" value="1"/>
</dbReference>
<feature type="region of interest" description="Disordered" evidence="7">
    <location>
        <begin position="1"/>
        <end position="22"/>
    </location>
</feature>
<dbReference type="PANTHER" id="PTHR43775">
    <property type="entry name" value="FATTY ACID SYNTHASE"/>
    <property type="match status" value="1"/>
</dbReference>
<dbReference type="GO" id="GO:0004312">
    <property type="term" value="F:fatty acid synthase activity"/>
    <property type="evidence" value="ECO:0007669"/>
    <property type="project" value="TreeGrafter"/>
</dbReference>
<organism evidence="10 11">
    <name type="scientific">Exophiala dermatitidis</name>
    <name type="common">Black yeast-like fungus</name>
    <name type="synonym">Wangiella dermatitidis</name>
    <dbReference type="NCBI Taxonomy" id="5970"/>
    <lineage>
        <taxon>Eukaryota</taxon>
        <taxon>Fungi</taxon>
        <taxon>Dikarya</taxon>
        <taxon>Ascomycota</taxon>
        <taxon>Pezizomycotina</taxon>
        <taxon>Eurotiomycetes</taxon>
        <taxon>Chaetothyriomycetidae</taxon>
        <taxon>Chaetothyriales</taxon>
        <taxon>Herpotrichiellaceae</taxon>
        <taxon>Exophiala</taxon>
    </lineage>
</organism>
<feature type="active site" description="Proton donor; for dehydratase activity" evidence="6">
    <location>
        <position position="1109"/>
    </location>
</feature>
<dbReference type="PANTHER" id="PTHR43775:SF49">
    <property type="entry name" value="SYNTHASE, PUTATIVE (JCVI)-RELATED"/>
    <property type="match status" value="1"/>
</dbReference>
<dbReference type="SUPFAM" id="SSF51735">
    <property type="entry name" value="NAD(P)-binding Rossmann-fold domains"/>
    <property type="match status" value="2"/>
</dbReference>
<dbReference type="Gene3D" id="3.90.180.10">
    <property type="entry name" value="Medium-chain alcohol dehydrogenases, catalytic domain"/>
    <property type="match status" value="1"/>
</dbReference>
<keyword evidence="3" id="KW-0489">Methyltransferase</keyword>
<dbReference type="GO" id="GO:0004315">
    <property type="term" value="F:3-oxoacyl-[acyl-carrier-protein] synthase activity"/>
    <property type="evidence" value="ECO:0007669"/>
    <property type="project" value="InterPro"/>
</dbReference>
<evidence type="ECO:0000256" key="2">
    <source>
        <dbReference type="ARBA" id="ARBA00022553"/>
    </source>
</evidence>
<dbReference type="Pfam" id="PF16197">
    <property type="entry name" value="KAsynt_C_assoc"/>
    <property type="match status" value="1"/>
</dbReference>
<dbReference type="InterPro" id="IPR032821">
    <property type="entry name" value="PKS_assoc"/>
</dbReference>
<dbReference type="Gene3D" id="3.40.50.720">
    <property type="entry name" value="NAD(P)-binding Rossmann-like Domain"/>
    <property type="match status" value="2"/>
</dbReference>
<dbReference type="InterPro" id="IPR036291">
    <property type="entry name" value="NAD(P)-bd_dom_sf"/>
</dbReference>
<accession>A0AAN6EN73</accession>
<dbReference type="InterPro" id="IPR050091">
    <property type="entry name" value="PKS_NRPS_Biosynth_Enz"/>
</dbReference>
<keyword evidence="4" id="KW-0808">Transferase</keyword>
<dbReference type="InterPro" id="IPR042104">
    <property type="entry name" value="PKS_dehydratase_sf"/>
</dbReference>
<evidence type="ECO:0000256" key="7">
    <source>
        <dbReference type="SAM" id="MobiDB-lite"/>
    </source>
</evidence>
<evidence type="ECO:0000256" key="1">
    <source>
        <dbReference type="ARBA" id="ARBA00022450"/>
    </source>
</evidence>
<dbReference type="Pfam" id="PF21089">
    <property type="entry name" value="PKS_DH_N"/>
    <property type="match status" value="1"/>
</dbReference>
<dbReference type="SMART" id="SM00827">
    <property type="entry name" value="PKS_AT"/>
    <property type="match status" value="1"/>
</dbReference>
<proteinExistence type="predicted"/>
<evidence type="ECO:0000313" key="11">
    <source>
        <dbReference type="Proteomes" id="UP001161757"/>
    </source>
</evidence>
<dbReference type="GO" id="GO:0032259">
    <property type="term" value="P:methylation"/>
    <property type="evidence" value="ECO:0007669"/>
    <property type="project" value="UniProtKB-KW"/>
</dbReference>
<dbReference type="SMART" id="SM00822">
    <property type="entry name" value="PKS_KR"/>
    <property type="match status" value="1"/>
</dbReference>
<dbReference type="CDD" id="cd00833">
    <property type="entry name" value="PKS"/>
    <property type="match status" value="1"/>
</dbReference>
<feature type="compositionally biased region" description="Low complexity" evidence="7">
    <location>
        <begin position="1"/>
        <end position="20"/>
    </location>
</feature>
<dbReference type="CDD" id="cd02440">
    <property type="entry name" value="AdoMet_MTases"/>
    <property type="match status" value="1"/>
</dbReference>
<dbReference type="Pfam" id="PF00698">
    <property type="entry name" value="Acyl_transf_1"/>
    <property type="match status" value="1"/>
</dbReference>
<dbReference type="PROSITE" id="PS52019">
    <property type="entry name" value="PKS_MFAS_DH"/>
    <property type="match status" value="1"/>
</dbReference>
<dbReference type="Gene3D" id="3.40.47.10">
    <property type="match status" value="1"/>
</dbReference>
<dbReference type="InterPro" id="IPR001227">
    <property type="entry name" value="Ac_transferase_dom_sf"/>
</dbReference>
<dbReference type="GO" id="GO:0008168">
    <property type="term" value="F:methyltransferase activity"/>
    <property type="evidence" value="ECO:0007669"/>
    <property type="project" value="UniProtKB-KW"/>
</dbReference>
<dbReference type="Proteomes" id="UP001161757">
    <property type="component" value="Unassembled WGS sequence"/>
</dbReference>
<dbReference type="InterPro" id="IPR049552">
    <property type="entry name" value="PKS_DH_N"/>
</dbReference>
<dbReference type="InterPro" id="IPR013217">
    <property type="entry name" value="Methyltransf_12"/>
</dbReference>
<dbReference type="Gene3D" id="3.40.366.10">
    <property type="entry name" value="Malonyl-Coenzyme A Acyl Carrier Protein, domain 2"/>
    <property type="match status" value="1"/>
</dbReference>
<dbReference type="InterPro" id="IPR011032">
    <property type="entry name" value="GroES-like_sf"/>
</dbReference>
<dbReference type="PROSITE" id="PS00606">
    <property type="entry name" value="KS3_1"/>
    <property type="match status" value="1"/>
</dbReference>
<dbReference type="PROSITE" id="PS52004">
    <property type="entry name" value="KS3_2"/>
    <property type="match status" value="1"/>
</dbReference>
<dbReference type="InterPro" id="IPR016035">
    <property type="entry name" value="Acyl_Trfase/lysoPLipase"/>
</dbReference>
<dbReference type="InterPro" id="IPR013968">
    <property type="entry name" value="PKS_KR"/>
</dbReference>
<dbReference type="GO" id="GO:0016491">
    <property type="term" value="F:oxidoreductase activity"/>
    <property type="evidence" value="ECO:0007669"/>
    <property type="project" value="InterPro"/>
</dbReference>
<dbReference type="SUPFAM" id="SSF52151">
    <property type="entry name" value="FabD/lysophospholipase-like"/>
    <property type="match status" value="1"/>
</dbReference>
<dbReference type="Gene3D" id="3.40.50.150">
    <property type="entry name" value="Vaccinia Virus protein VP39"/>
    <property type="match status" value="1"/>
</dbReference>
<dbReference type="InterPro" id="IPR014043">
    <property type="entry name" value="Acyl_transferase_dom"/>
</dbReference>
<evidence type="ECO:0000259" key="8">
    <source>
        <dbReference type="PROSITE" id="PS52004"/>
    </source>
</evidence>
<dbReference type="Pfam" id="PF08242">
    <property type="entry name" value="Methyltransf_12"/>
    <property type="match status" value="1"/>
</dbReference>
<dbReference type="SMART" id="SM00825">
    <property type="entry name" value="PKS_KS"/>
    <property type="match status" value="1"/>
</dbReference>
<evidence type="ECO:0000256" key="6">
    <source>
        <dbReference type="PROSITE-ProRule" id="PRU01363"/>
    </source>
</evidence>
<reference evidence="10" key="1">
    <citation type="submission" date="2023-01" db="EMBL/GenBank/DDBJ databases">
        <title>Exophiala dermititidis isolated from Cystic Fibrosis Patient.</title>
        <authorList>
            <person name="Kurbessoian T."/>
            <person name="Crocker A."/>
            <person name="Murante D."/>
            <person name="Hogan D.A."/>
            <person name="Stajich J.E."/>
        </authorList>
    </citation>
    <scope>NUCLEOTIDE SEQUENCE</scope>
    <source>
        <strain evidence="10">Ex8</strain>
    </source>
</reference>
<dbReference type="GO" id="GO:0044550">
    <property type="term" value="P:secondary metabolite biosynthetic process"/>
    <property type="evidence" value="ECO:0007669"/>
    <property type="project" value="TreeGrafter"/>
</dbReference>
<dbReference type="SUPFAM" id="SSF55048">
    <property type="entry name" value="Probable ACP-binding domain of malonyl-CoA ACP transacylase"/>
    <property type="match status" value="1"/>
</dbReference>
<gene>
    <name evidence="10" type="primary">pks3</name>
    <name evidence="10" type="ORF">HRR80_007444</name>
</gene>
<dbReference type="InterPro" id="IPR014030">
    <property type="entry name" value="Ketoacyl_synth_N"/>
</dbReference>
<dbReference type="Pfam" id="PF08659">
    <property type="entry name" value="KR"/>
    <property type="match status" value="1"/>
</dbReference>
<dbReference type="Pfam" id="PF14765">
    <property type="entry name" value="PS-DH"/>
    <property type="match status" value="1"/>
</dbReference>
<dbReference type="InterPro" id="IPR049900">
    <property type="entry name" value="PKS_mFAS_DH"/>
</dbReference>
<sequence>MGDLSNGSASGDGFSADSTAPTPEPIAIVGMSMRLPGGIHTEEAFWDLLVNKETTRGPIPPSRYNSDGFYTKAGRPGSINVRHGHFLAEEDGIDFLDTSFFNISKAEVEKLDPQQRLLLEVVWECVESAGQTGWRGSNTGVFVGAWGYDWVDFLAKDPQQVGGILNVTGSHDYAIANRLSYEYDLHGPSMTIKTACSSSMISLHQAVQALRSGECDAAIVAGTNVIVTPTQTIEQTEAGVLSPTGECRTFDATANGYGRGEAINALLLKKLSVARNDNDTIRAVIRGTAVNSDGRSPGLTTPNPKAHVRLIRQAYRAAGLPDPSETPYVEVHGTGTKTGDPLELEAIAHVFGDMKDTYVGGVKANVGHSESASGITSIIKAVLALEKGVVPPQANFSTPNPKIPFEAARLIVPLQPTPWPEGRPKRVSINSFGITGANAHAVIESAATGVHAADVNGNGQDDQDKSELLLLSAANPQSLNERCAQMQLYAGQHPERLPQLAYTLACRRDHLPYRAYGIANKLKSVEFNIGEKVRHTPSLTFVFTGQGAQWPGMVKELVETFPTYREDIVTLADSLGRLPHPPSWNLLEELLKEDVKSNVHKAEFSQPLCTAIQIALVNLLRRLNITPSAVVGHSSGEIGAAYAAGVLSSEEAITIAYYRGVTTTMSTRRGAMAAVGLSQAEARLYLENEVLIACDNSPQSVTLSGDDKGIDRTIEQIKLDDPNVFARRLKTDGMAYHSHYMTEIGPQYEQFLQPCIKPKSPATRFFSTVTGDIMEECTMCPKYWRQNLESPVQFYSAIRNIIAKGKSDQLFLEIGPHSAMAGPLRQIFKTSSSKSRLGYVSSLVRGKNAIECIQDMCGQLYLHGIPLSFAPLMGTSRPLTDLPLYPWRHNTSHWSETRAVRDWRLRKFPPHELLGSRVLEGNDLDPVWRNMLHLKDTHWLTGHKVYNDVIFPCAGYIAMAGEAIRQVSGSEGFNIRHLRVKTAMVLHDDPVEVMTCLKRSKDPEEPDTSWYELTIISHNGSVWAEHCVGEVRAGESSFSMSTRLKTDRELPRKVKSVYSSFQSIGLNYDGAFQGLDKVSTMPGQRMAVASLKAQAEADSTYALHPSTIDHCLQLLGMAACEGLSRRLERIPLPTFVEEISIQPARGQHGLKAGAVANKVSNHGDIEGEMIITEGPTVVLDMKGCKLSAFEDRSTSTLDDPIAAARLSWRPHLDFVPLETLMVSHDKDPKDIRIMEEYSLLCTAEILERIEDTKACAYHFAKFRKWMTEHVSAGRLGQNKIVTNSKELLELDQQQRVERLGELRRELEDSRFVHVAELTTRLLDNCVGIFDGTTEVLEVYLKDDALTKLYGFTGDRIDASEFFLSAGHTNPTLRVLEIGAGTGGTTLIALNALTSINNEPMYSRYTFTDISSGFFSAARDRFVKFPGIEFRTLDITKDPADQGFELGSYDLIIASNVIHATERLNVTLKNVRRLLSPQGRFFLQELTPAAAKMVNIIMGPLSGWWLGEADGRVNEPIVAVERWAAELQAAGFAGLECVVRDDPRHETSIGANMIAKPAVNAPEYKSVTILIRPDQANNEMLQIFSRTLANQGYFIDVCSLGTALPPYQDIISLVEIDRPFFNQVTATDLASFQTCISEMTSSRMLWVMGPAQLKPSNARFGLTLGVVRCIRAELSTQVATLEVDKLDGIVSQTILKVYETFSNTTSISATNPELEYIMVDGVVHVGRFHWTNVSKELEESQDTTRLPIKLETTTSNTKSSAGTAMKWTTQPQIKLESDEVAVRPKYIGLSSMDFPGFEDGAAHDYCGEIIGVAAEAAADGPRVRDTVMSIGSHGICTIFKTKLRNVVKVPENLDLVDAASLSLAYAISLYSLREVAKLQTVLITSAVSDIGLAAITVCRQNGVEPYCSVRSQEQADFLVNQVCIPRDAVTTHHHHTTILDSLAQRNGKVGFDIVLNIVSQDLEESSKCVATWGKLINVGRHPTTTAFDIAQFATNRMFFGVDMAQVEDLYPELLQEVVARYQYNQIWPLEATQVLEAENLLGELAPLQNNPVTIGKLLVKLPSDPSSLPREPTAPVLQFRGNATYIIAGGLGGLGRALSTCMVEHGARHITYLSRSAGTAPDHAAFFRELKAQDCTAHAIPCDISCLNSVRAAIEQIDCNLPIAGVLQMAMTLQDCPFLNMSHDDWMAAIKPKVDGTWNLHSALFETAAPLDFFVMLGSISGTFGIPGQANYAAGNTFQDAFVQYRQSLGLPASVLNIGAMADVGYVSENRDVQEYFQAAGMPFMTEKQLFDALHLSILQQYTADPTAAPTSNKVHCGADPGFTSRSQLTLGLRATKPMTDPSNRVLWKRDRKADIYRNIQAAALSKSNRITTAEDKREEEKLASFMASLRTATETDRESILHSPDTLKLLAREIGAFIHESMLKSVDDDADDDEHLGLDRILSLWELIVWSRSRYVLG</sequence>
<keyword evidence="5" id="KW-0511">Multifunctional enzyme</keyword>
<dbReference type="InterPro" id="IPR020843">
    <property type="entry name" value="ER"/>
</dbReference>
<dbReference type="SMART" id="SM00826">
    <property type="entry name" value="PKS_DH"/>
    <property type="match status" value="1"/>
</dbReference>
<dbReference type="SMART" id="SM00829">
    <property type="entry name" value="PKS_ER"/>
    <property type="match status" value="1"/>
</dbReference>
<dbReference type="SUPFAM" id="SSF53335">
    <property type="entry name" value="S-adenosyl-L-methionine-dependent methyltransferases"/>
    <property type="match status" value="1"/>
</dbReference>
<evidence type="ECO:0000313" key="10">
    <source>
        <dbReference type="EMBL" id="KAJ8988416.1"/>
    </source>
</evidence>
<dbReference type="Pfam" id="PF02801">
    <property type="entry name" value="Ketoacyl-synt_C"/>
    <property type="match status" value="1"/>
</dbReference>
<dbReference type="InterPro" id="IPR020807">
    <property type="entry name" value="PKS_DH"/>
</dbReference>
<dbReference type="InterPro" id="IPR049551">
    <property type="entry name" value="PKS_DH_C"/>
</dbReference>
<dbReference type="SUPFAM" id="SSF50129">
    <property type="entry name" value="GroES-like"/>
    <property type="match status" value="1"/>
</dbReference>
<dbReference type="EMBL" id="JAJGCB010000018">
    <property type="protein sequence ID" value="KAJ8988416.1"/>
    <property type="molecule type" value="Genomic_DNA"/>
</dbReference>
<dbReference type="CDD" id="cd05274">
    <property type="entry name" value="KR_FAS_SDR_x"/>
    <property type="match status" value="1"/>
</dbReference>
<name>A0AAN6EN73_EXODE</name>
<feature type="region of interest" description="N-terminal hotdog fold" evidence="6">
    <location>
        <begin position="911"/>
        <end position="1038"/>
    </location>
</feature>
<dbReference type="InterPro" id="IPR014031">
    <property type="entry name" value="Ketoacyl_synth_C"/>
</dbReference>
<dbReference type="InterPro" id="IPR057326">
    <property type="entry name" value="KR_dom"/>
</dbReference>
<dbReference type="InterPro" id="IPR018201">
    <property type="entry name" value="Ketoacyl_synth_AS"/>
</dbReference>
<feature type="domain" description="Ketosynthase family 3 (KS3)" evidence="8">
    <location>
        <begin position="23"/>
        <end position="445"/>
    </location>
</feature>
<dbReference type="InterPro" id="IPR016039">
    <property type="entry name" value="Thiolase-like"/>
</dbReference>
<evidence type="ECO:0000256" key="3">
    <source>
        <dbReference type="ARBA" id="ARBA00022603"/>
    </source>
</evidence>
<dbReference type="GO" id="GO:0006633">
    <property type="term" value="P:fatty acid biosynthetic process"/>
    <property type="evidence" value="ECO:0007669"/>
    <property type="project" value="InterPro"/>
</dbReference>
<feature type="domain" description="PKS/mFAS DH" evidence="9">
    <location>
        <begin position="911"/>
        <end position="1195"/>
    </location>
</feature>
<dbReference type="Pfam" id="PF00109">
    <property type="entry name" value="ketoacyl-synt"/>
    <property type="match status" value="1"/>
</dbReference>
<evidence type="ECO:0000256" key="5">
    <source>
        <dbReference type="ARBA" id="ARBA00023268"/>
    </source>
</evidence>
<comment type="caution">
    <text evidence="10">The sequence shown here is derived from an EMBL/GenBank/DDBJ whole genome shotgun (WGS) entry which is preliminary data.</text>
</comment>
<feature type="region of interest" description="C-terminal hotdog fold" evidence="6">
    <location>
        <begin position="1049"/>
        <end position="1195"/>
    </location>
</feature>
<dbReference type="InterPro" id="IPR016036">
    <property type="entry name" value="Malonyl_transacylase_ACP-bd"/>
</dbReference>
<keyword evidence="1" id="KW-0596">Phosphopantetheine</keyword>
<keyword evidence="2" id="KW-0597">Phosphoprotein</keyword>
<dbReference type="InterPro" id="IPR029063">
    <property type="entry name" value="SAM-dependent_MTases_sf"/>
</dbReference>
<evidence type="ECO:0000259" key="9">
    <source>
        <dbReference type="PROSITE" id="PS52019"/>
    </source>
</evidence>
<protein>
    <submittedName>
        <fullName evidence="10">Mycolipanoate synthase</fullName>
    </submittedName>
</protein>
<dbReference type="InterPro" id="IPR020841">
    <property type="entry name" value="PKS_Beta-ketoAc_synthase_dom"/>
</dbReference>
<evidence type="ECO:0000256" key="4">
    <source>
        <dbReference type="ARBA" id="ARBA00022679"/>
    </source>
</evidence>
<feature type="active site" description="Proton acceptor; for dehydratase activity" evidence="6">
    <location>
        <position position="943"/>
    </location>
</feature>